<evidence type="ECO:0000256" key="5">
    <source>
        <dbReference type="HAMAP-Rule" id="MF_01334"/>
    </source>
</evidence>
<evidence type="ECO:0000256" key="2">
    <source>
        <dbReference type="ARBA" id="ARBA00022884"/>
    </source>
</evidence>
<dbReference type="PANTHER" id="PTHR33284:SF1">
    <property type="entry name" value="RIBOSOMAL PROTEIN L25_GLN-TRNA SYNTHETASE, ANTI-CODON-BINDING DOMAIN-CONTAINING PROTEIN"/>
    <property type="match status" value="1"/>
</dbReference>
<dbReference type="InterPro" id="IPR029751">
    <property type="entry name" value="Ribosomal_L25_dom"/>
</dbReference>
<dbReference type="HAMAP" id="MF_01334">
    <property type="entry name" value="Ribosomal_bL25_CTC"/>
    <property type="match status" value="1"/>
</dbReference>
<keyword evidence="2 5" id="KW-0694">RNA-binding</keyword>
<sequence length="199" mass="22377">MNSLSVNKRDNTIPNNAKKLRRQGKVPGILYGKKVKSLMFEVGELELCREISRNGEHGILSLDCDGESHEVLIKGVQRDPVTQKIIHLDLEELNENGKIVSSVPISFEGEGYLSNRGMVLQKEKDSIKVECTADNLPRAIKMNINSSDNGYVYRVSDLEIASELSIIDDLNTVIASVIYERKTVSDEMEIIEQENEEKK</sequence>
<evidence type="ECO:0000256" key="4">
    <source>
        <dbReference type="ARBA" id="ARBA00023274"/>
    </source>
</evidence>
<dbReference type="Pfam" id="PF01386">
    <property type="entry name" value="Ribosomal_L25p"/>
    <property type="match status" value="1"/>
</dbReference>
<dbReference type="AlphaFoldDB" id="A0A4V3RLM7"/>
<dbReference type="InterPro" id="IPR020056">
    <property type="entry name" value="Rbsml_bL25/Gln-tRNA_synth_N"/>
</dbReference>
<proteinExistence type="inferred from homology"/>
<dbReference type="GO" id="GO:0006412">
    <property type="term" value="P:translation"/>
    <property type="evidence" value="ECO:0007669"/>
    <property type="project" value="UniProtKB-UniRule"/>
</dbReference>
<dbReference type="InterPro" id="IPR020930">
    <property type="entry name" value="Ribosomal_uL5_bac-type"/>
</dbReference>
<gene>
    <name evidence="5" type="primary">rplY</name>
    <name evidence="5" type="synonym">ctc</name>
    <name evidence="8" type="ORF">E5347_06145</name>
</gene>
<evidence type="ECO:0000259" key="7">
    <source>
        <dbReference type="Pfam" id="PF14693"/>
    </source>
</evidence>
<dbReference type="Gene3D" id="2.40.240.10">
    <property type="entry name" value="Ribosomal Protein L25, Chain P"/>
    <property type="match status" value="1"/>
</dbReference>
<keyword evidence="4 5" id="KW-0687">Ribonucleoprotein</keyword>
<organism evidence="8 9">
    <name type="scientific">Clostridium sartagoforme</name>
    <dbReference type="NCBI Taxonomy" id="84031"/>
    <lineage>
        <taxon>Bacteria</taxon>
        <taxon>Bacillati</taxon>
        <taxon>Bacillota</taxon>
        <taxon>Clostridia</taxon>
        <taxon>Eubacteriales</taxon>
        <taxon>Clostridiaceae</taxon>
        <taxon>Clostridium</taxon>
    </lineage>
</organism>
<dbReference type="EMBL" id="SRYR01000001">
    <property type="protein sequence ID" value="TGY44390.1"/>
    <property type="molecule type" value="Genomic_DNA"/>
</dbReference>
<evidence type="ECO:0000259" key="6">
    <source>
        <dbReference type="Pfam" id="PF01386"/>
    </source>
</evidence>
<feature type="domain" description="Large ribosomal subunit protein bL25 beta" evidence="7">
    <location>
        <begin position="98"/>
        <end position="179"/>
    </location>
</feature>
<dbReference type="GO" id="GO:0022625">
    <property type="term" value="C:cytosolic large ribosomal subunit"/>
    <property type="evidence" value="ECO:0007669"/>
    <property type="project" value="TreeGrafter"/>
</dbReference>
<dbReference type="InterPro" id="IPR037121">
    <property type="entry name" value="Ribosomal_bL25_C"/>
</dbReference>
<dbReference type="InterPro" id="IPR001021">
    <property type="entry name" value="Ribosomal_bL25_long"/>
</dbReference>
<evidence type="ECO:0000256" key="3">
    <source>
        <dbReference type="ARBA" id="ARBA00022980"/>
    </source>
</evidence>
<keyword evidence="9" id="KW-1185">Reference proteome</keyword>
<dbReference type="Proteomes" id="UP000306888">
    <property type="component" value="Unassembled WGS sequence"/>
</dbReference>
<dbReference type="OrthoDB" id="9790002at2"/>
<dbReference type="Gene3D" id="2.170.120.20">
    <property type="entry name" value="Ribosomal protein L25, beta domain"/>
    <property type="match status" value="1"/>
</dbReference>
<dbReference type="InterPro" id="IPR020057">
    <property type="entry name" value="Ribosomal_bL25_b-dom"/>
</dbReference>
<dbReference type="CDD" id="cd00495">
    <property type="entry name" value="Ribosomal_L25_TL5_CTC"/>
    <property type="match status" value="1"/>
</dbReference>
<feature type="domain" description="Large ribosomal subunit protein bL25 L25" evidence="6">
    <location>
        <begin position="4"/>
        <end position="90"/>
    </location>
</feature>
<evidence type="ECO:0000313" key="8">
    <source>
        <dbReference type="EMBL" id="TGY44390.1"/>
    </source>
</evidence>
<comment type="function">
    <text evidence="5">This is one of the proteins that binds to the 5S RNA in the ribosome where it forms part of the central protuberance.</text>
</comment>
<keyword evidence="1 5" id="KW-0699">rRNA-binding</keyword>
<keyword evidence="3 5" id="KW-0689">Ribosomal protein</keyword>
<dbReference type="RefSeq" id="WP_136005536.1">
    <property type="nucleotide sequence ID" value="NZ_SRYR01000001.1"/>
</dbReference>
<dbReference type="InterPro" id="IPR011035">
    <property type="entry name" value="Ribosomal_bL25/Gln-tRNA_synth"/>
</dbReference>
<dbReference type="SUPFAM" id="SSF50715">
    <property type="entry name" value="Ribosomal protein L25-like"/>
    <property type="match status" value="1"/>
</dbReference>
<name>A0A4V3RLM7_9CLOT</name>
<comment type="subunit">
    <text evidence="5">Part of the 50S ribosomal subunit; part of the 5S rRNA/L5/L18/L25 subcomplex. Contacts the 5S rRNA. Binds to the 5S rRNA independently of L5 and L18.</text>
</comment>
<evidence type="ECO:0000313" key="9">
    <source>
        <dbReference type="Proteomes" id="UP000306888"/>
    </source>
</evidence>
<accession>A0A4V3RLM7</accession>
<dbReference type="Pfam" id="PF14693">
    <property type="entry name" value="Ribosomal_TL5_C"/>
    <property type="match status" value="1"/>
</dbReference>
<evidence type="ECO:0000256" key="1">
    <source>
        <dbReference type="ARBA" id="ARBA00022730"/>
    </source>
</evidence>
<dbReference type="GO" id="GO:0008097">
    <property type="term" value="F:5S rRNA binding"/>
    <property type="evidence" value="ECO:0007669"/>
    <property type="project" value="InterPro"/>
</dbReference>
<dbReference type="PANTHER" id="PTHR33284">
    <property type="entry name" value="RIBOSOMAL PROTEIN L25/GLN-TRNA SYNTHETASE, ANTI-CODON-BINDING DOMAIN-CONTAINING PROTEIN"/>
    <property type="match status" value="1"/>
</dbReference>
<protein>
    <recommendedName>
        <fullName evidence="5">Large ribosomal subunit protein bL25</fullName>
    </recommendedName>
    <alternativeName>
        <fullName evidence="5">General stress protein CTC</fullName>
    </alternativeName>
</protein>
<reference evidence="8 9" key="1">
    <citation type="submission" date="2019-04" db="EMBL/GenBank/DDBJ databases">
        <title>Microbes associate with the intestines of laboratory mice.</title>
        <authorList>
            <person name="Navarre W."/>
            <person name="Wong E."/>
            <person name="Huang K."/>
            <person name="Tropini C."/>
            <person name="Ng K."/>
            <person name="Yu B."/>
        </authorList>
    </citation>
    <scope>NUCLEOTIDE SEQUENCE [LARGE SCALE GENOMIC DNA]</scope>
    <source>
        <strain evidence="8 9">NM50_B9-20</strain>
    </source>
</reference>
<comment type="similarity">
    <text evidence="5">Belongs to the bacterial ribosomal protein bL25 family. CTC subfamily.</text>
</comment>
<dbReference type="GO" id="GO:0003735">
    <property type="term" value="F:structural constituent of ribosome"/>
    <property type="evidence" value="ECO:0007669"/>
    <property type="project" value="InterPro"/>
</dbReference>
<dbReference type="NCBIfam" id="TIGR00731">
    <property type="entry name" value="bL25_bact_ctc"/>
    <property type="match status" value="1"/>
</dbReference>
<comment type="caution">
    <text evidence="8">The sequence shown here is derived from an EMBL/GenBank/DDBJ whole genome shotgun (WGS) entry which is preliminary data.</text>
</comment>